<proteinExistence type="predicted"/>
<keyword evidence="1" id="KW-0812">Transmembrane</keyword>
<feature type="transmembrane region" description="Helical" evidence="1">
    <location>
        <begin position="72"/>
        <end position="95"/>
    </location>
</feature>
<organism evidence="2 3">
    <name type="scientific">Bombella dulcis</name>
    <dbReference type="NCBI Taxonomy" id="2967339"/>
    <lineage>
        <taxon>Bacteria</taxon>
        <taxon>Pseudomonadati</taxon>
        <taxon>Pseudomonadota</taxon>
        <taxon>Alphaproteobacteria</taxon>
        <taxon>Acetobacterales</taxon>
        <taxon>Acetobacteraceae</taxon>
        <taxon>Bombella</taxon>
    </lineage>
</organism>
<comment type="caution">
    <text evidence="2">The sequence shown here is derived from an EMBL/GenBank/DDBJ whole genome shotgun (WGS) entry which is preliminary data.</text>
</comment>
<sequence>MRVAVSRKSGFWQGFKSEKSFRLALAGSRVGIGFGVAFLIACLGSYPTYNVLEVDSNKNSLACTLASVAHHAYLWTFLYIIIGVSLSLLSFLFLISEEKSLEKESRSIMQSVGCMILDTLFPCSASSSRKKNRVYGYSLKPFIVFMLDAFLFRSKCFRNSFNRKYISIFRSSSPFLVESLFSFFGKKLDLFDRKYYSVSWVAVFCAYVFLCASVFSYGYAVKEMASFMGGSSQPALTAMAKPLDGYICPPPEPKKSH</sequence>
<name>A0ABT3W928_9PROT</name>
<dbReference type="Proteomes" id="UP001165633">
    <property type="component" value="Unassembled WGS sequence"/>
</dbReference>
<protein>
    <submittedName>
        <fullName evidence="2">Uncharacterized protein</fullName>
    </submittedName>
</protein>
<feature type="transmembrane region" description="Helical" evidence="1">
    <location>
        <begin position="134"/>
        <end position="153"/>
    </location>
</feature>
<gene>
    <name evidence="2" type="ORF">NQF87_00125</name>
</gene>
<dbReference type="RefSeq" id="WP_266126414.1">
    <property type="nucleotide sequence ID" value="NZ_JANIDV010000001.1"/>
</dbReference>
<evidence type="ECO:0000313" key="2">
    <source>
        <dbReference type="EMBL" id="MCX5615391.1"/>
    </source>
</evidence>
<feature type="transmembrane region" description="Helical" evidence="1">
    <location>
        <begin position="165"/>
        <end position="185"/>
    </location>
</feature>
<keyword evidence="1" id="KW-0472">Membrane</keyword>
<evidence type="ECO:0000256" key="1">
    <source>
        <dbReference type="SAM" id="Phobius"/>
    </source>
</evidence>
<keyword evidence="1" id="KW-1133">Transmembrane helix</keyword>
<evidence type="ECO:0000313" key="3">
    <source>
        <dbReference type="Proteomes" id="UP001165633"/>
    </source>
</evidence>
<accession>A0ABT3W928</accession>
<reference evidence="2" key="1">
    <citation type="submission" date="2022-07" db="EMBL/GenBank/DDBJ databases">
        <title>Bombella genomes.</title>
        <authorList>
            <person name="Harer L."/>
            <person name="Styblova S."/>
            <person name="Ehrmann M."/>
        </authorList>
    </citation>
    <scope>NUCLEOTIDE SEQUENCE</scope>
    <source>
        <strain evidence="2">TMW 2.2559</strain>
    </source>
</reference>
<feature type="transmembrane region" description="Helical" evidence="1">
    <location>
        <begin position="21"/>
        <end position="46"/>
    </location>
</feature>
<dbReference type="EMBL" id="JANIDV010000001">
    <property type="protein sequence ID" value="MCX5615391.1"/>
    <property type="molecule type" value="Genomic_DNA"/>
</dbReference>
<keyword evidence="3" id="KW-1185">Reference proteome</keyword>
<feature type="transmembrane region" description="Helical" evidence="1">
    <location>
        <begin position="197"/>
        <end position="220"/>
    </location>
</feature>